<sequence>MSRAITAPRRAFFLLARPTEDTDQLPATIGEKDVFYSEEEAIDALDLHYAWCAVRTGGYDSVVTTAQWYLQSAMVGPRIPPALGEVYLAVQDGTTGDSWAVAGGFLTEGELIHWAPFVHAVKAFIPVAPATDAFGLAYRGDATVYFHQLWFSPMHSRRVYPKRIVVDEESTG</sequence>
<comment type="caution">
    <text evidence="1">The sequence shown here is derived from an EMBL/GenBank/DDBJ whole genome shotgun (WGS) entry which is preliminary data.</text>
</comment>
<evidence type="ECO:0000313" key="2">
    <source>
        <dbReference type="Proteomes" id="UP000011666"/>
    </source>
</evidence>
<protein>
    <submittedName>
        <fullName evidence="1">Uncharacterized protein</fullName>
    </submittedName>
</protein>
<accession>M0QJJ0</accession>
<reference evidence="1 2" key="1">
    <citation type="submission" date="2013-01" db="EMBL/GenBank/DDBJ databases">
        <title>Whole genome shotgun sequence of Gordonia soli NBRC 108243.</title>
        <authorList>
            <person name="Isaki-Nakamura S."/>
            <person name="Hosoyama A."/>
            <person name="Tsuchikane K."/>
            <person name="Ando Y."/>
            <person name="Baba S."/>
            <person name="Ohji S."/>
            <person name="Hamada M."/>
            <person name="Tamura T."/>
            <person name="Yamazoe A."/>
            <person name="Yamazaki S."/>
            <person name="Fujita N."/>
        </authorList>
    </citation>
    <scope>NUCLEOTIDE SEQUENCE [LARGE SCALE GENOMIC DNA]</scope>
    <source>
        <strain evidence="1 2">NBRC 108243</strain>
    </source>
</reference>
<dbReference type="EMBL" id="BANX01000008">
    <property type="protein sequence ID" value="GAC67602.1"/>
    <property type="molecule type" value="Genomic_DNA"/>
</dbReference>
<gene>
    <name evidence="1" type="ORF">GS4_08_01870</name>
</gene>
<organism evidence="1 2">
    <name type="scientific">Gordonia soli NBRC 108243</name>
    <dbReference type="NCBI Taxonomy" id="1223545"/>
    <lineage>
        <taxon>Bacteria</taxon>
        <taxon>Bacillati</taxon>
        <taxon>Actinomycetota</taxon>
        <taxon>Actinomycetes</taxon>
        <taxon>Mycobacteriales</taxon>
        <taxon>Gordoniaceae</taxon>
        <taxon>Gordonia</taxon>
    </lineage>
</organism>
<dbReference type="eggNOG" id="ENOG5033VQ0">
    <property type="taxonomic scope" value="Bacteria"/>
</dbReference>
<proteinExistence type="predicted"/>
<evidence type="ECO:0000313" key="1">
    <source>
        <dbReference type="EMBL" id="GAC67602.1"/>
    </source>
</evidence>
<name>M0QJJ0_9ACTN</name>
<keyword evidence="2" id="KW-1185">Reference proteome</keyword>
<dbReference type="AlphaFoldDB" id="M0QJJ0"/>
<dbReference type="Proteomes" id="UP000011666">
    <property type="component" value="Unassembled WGS sequence"/>
</dbReference>